<gene>
    <name evidence="2" type="ORF">SAMN06297229_1516</name>
</gene>
<keyword evidence="1" id="KW-0812">Transmembrane</keyword>
<protein>
    <submittedName>
        <fullName evidence="2">Uncharacterized protein</fullName>
    </submittedName>
</protein>
<accession>A0A1Y6EYS7</accession>
<evidence type="ECO:0000313" key="2">
    <source>
        <dbReference type="EMBL" id="SMQ66411.1"/>
    </source>
</evidence>
<dbReference type="OrthoDB" id="5739568at2"/>
<feature type="transmembrane region" description="Helical" evidence="1">
    <location>
        <begin position="107"/>
        <end position="127"/>
    </location>
</feature>
<proteinExistence type="predicted"/>
<feature type="transmembrane region" description="Helical" evidence="1">
    <location>
        <begin position="164"/>
        <end position="183"/>
    </location>
</feature>
<dbReference type="AlphaFoldDB" id="A0A1Y6EYS7"/>
<feature type="transmembrane region" description="Helical" evidence="1">
    <location>
        <begin position="6"/>
        <end position="22"/>
    </location>
</feature>
<dbReference type="RefSeq" id="WP_086434577.1">
    <property type="nucleotide sequence ID" value="NZ_FXWH01000001.1"/>
</dbReference>
<keyword evidence="3" id="KW-1185">Reference proteome</keyword>
<name>A0A1Y6EYS7_9GAMM</name>
<evidence type="ECO:0000313" key="3">
    <source>
        <dbReference type="Proteomes" id="UP000194450"/>
    </source>
</evidence>
<dbReference type="EMBL" id="FXWH01000001">
    <property type="protein sequence ID" value="SMQ66411.1"/>
    <property type="molecule type" value="Genomic_DNA"/>
</dbReference>
<reference evidence="3" key="1">
    <citation type="submission" date="2017-04" db="EMBL/GenBank/DDBJ databases">
        <authorList>
            <person name="Varghese N."/>
            <person name="Submissions S."/>
        </authorList>
    </citation>
    <scope>NUCLEOTIDE SEQUENCE [LARGE SCALE GENOMIC DNA]</scope>
</reference>
<sequence length="184" mass="20201">MVLSLLAFLCSAVGITILYRAWQRKIRNYHGVALCGAWFLVALSVYLWSIAHGPEFGVCYAFITIALQSWALIALTRDKRVKENRTPQLPQQPLALTNALQALPKQALVLITAVPLAGASAMLFTVVTTSLLPWQSVNIVALGIYTMPVIWGLAAYWACADSKLWRPALTFAIISAVAALIIYR</sequence>
<feature type="transmembrane region" description="Helical" evidence="1">
    <location>
        <begin position="29"/>
        <end position="49"/>
    </location>
</feature>
<dbReference type="Proteomes" id="UP000194450">
    <property type="component" value="Unassembled WGS sequence"/>
</dbReference>
<feature type="transmembrane region" description="Helical" evidence="1">
    <location>
        <begin position="139"/>
        <end position="157"/>
    </location>
</feature>
<evidence type="ECO:0000256" key="1">
    <source>
        <dbReference type="SAM" id="Phobius"/>
    </source>
</evidence>
<keyword evidence="1" id="KW-0472">Membrane</keyword>
<organism evidence="2 3">
    <name type="scientific">Pseudidiomarina planktonica</name>
    <dbReference type="NCBI Taxonomy" id="1323738"/>
    <lineage>
        <taxon>Bacteria</taxon>
        <taxon>Pseudomonadati</taxon>
        <taxon>Pseudomonadota</taxon>
        <taxon>Gammaproteobacteria</taxon>
        <taxon>Alteromonadales</taxon>
        <taxon>Idiomarinaceae</taxon>
        <taxon>Pseudidiomarina</taxon>
    </lineage>
</organism>
<keyword evidence="1" id="KW-1133">Transmembrane helix</keyword>
<feature type="transmembrane region" description="Helical" evidence="1">
    <location>
        <begin position="55"/>
        <end position="75"/>
    </location>
</feature>